<name>A0AAW2N0P3_SESRA</name>
<dbReference type="EMBL" id="JACGWJ010000021">
    <property type="protein sequence ID" value="KAL0336624.1"/>
    <property type="molecule type" value="Genomic_DNA"/>
</dbReference>
<evidence type="ECO:0008006" key="2">
    <source>
        <dbReference type="Google" id="ProtNLM"/>
    </source>
</evidence>
<accession>A0AAW2N0P3</accession>
<dbReference type="PANTHER" id="PTHR33116:SF86">
    <property type="entry name" value="REVERSE TRANSCRIPTASE DOMAIN-CONTAINING PROTEIN"/>
    <property type="match status" value="1"/>
</dbReference>
<organism evidence="1">
    <name type="scientific">Sesamum radiatum</name>
    <name type="common">Black benniseed</name>
    <dbReference type="NCBI Taxonomy" id="300843"/>
    <lineage>
        <taxon>Eukaryota</taxon>
        <taxon>Viridiplantae</taxon>
        <taxon>Streptophyta</taxon>
        <taxon>Embryophyta</taxon>
        <taxon>Tracheophyta</taxon>
        <taxon>Spermatophyta</taxon>
        <taxon>Magnoliopsida</taxon>
        <taxon>eudicotyledons</taxon>
        <taxon>Gunneridae</taxon>
        <taxon>Pentapetalae</taxon>
        <taxon>asterids</taxon>
        <taxon>lamiids</taxon>
        <taxon>Lamiales</taxon>
        <taxon>Pedaliaceae</taxon>
        <taxon>Sesamum</taxon>
    </lineage>
</organism>
<reference evidence="1" key="1">
    <citation type="submission" date="2020-06" db="EMBL/GenBank/DDBJ databases">
        <authorList>
            <person name="Li T."/>
            <person name="Hu X."/>
            <person name="Zhang T."/>
            <person name="Song X."/>
            <person name="Zhang H."/>
            <person name="Dai N."/>
            <person name="Sheng W."/>
            <person name="Hou X."/>
            <person name="Wei L."/>
        </authorList>
    </citation>
    <scope>NUCLEOTIDE SEQUENCE</scope>
    <source>
        <strain evidence="1">G02</strain>
        <tissue evidence="1">Leaf</tissue>
    </source>
</reference>
<protein>
    <recommendedName>
        <fullName evidence="2">Reverse transcriptase domain-containing protein</fullName>
    </recommendedName>
</protein>
<dbReference type="AlphaFoldDB" id="A0AAW2N0P3"/>
<dbReference type="PANTHER" id="PTHR33116">
    <property type="entry name" value="REVERSE TRANSCRIPTASE ZINC-BINDING DOMAIN-CONTAINING PROTEIN-RELATED-RELATED"/>
    <property type="match status" value="1"/>
</dbReference>
<proteinExistence type="predicted"/>
<reference evidence="1" key="2">
    <citation type="journal article" date="2024" name="Plant">
        <title>Genomic evolution and insights into agronomic trait innovations of Sesamum species.</title>
        <authorList>
            <person name="Miao H."/>
            <person name="Wang L."/>
            <person name="Qu L."/>
            <person name="Liu H."/>
            <person name="Sun Y."/>
            <person name="Le M."/>
            <person name="Wang Q."/>
            <person name="Wei S."/>
            <person name="Zheng Y."/>
            <person name="Lin W."/>
            <person name="Duan Y."/>
            <person name="Cao H."/>
            <person name="Xiong S."/>
            <person name="Wang X."/>
            <person name="Wei L."/>
            <person name="Li C."/>
            <person name="Ma Q."/>
            <person name="Ju M."/>
            <person name="Zhao R."/>
            <person name="Li G."/>
            <person name="Mu C."/>
            <person name="Tian Q."/>
            <person name="Mei H."/>
            <person name="Zhang T."/>
            <person name="Gao T."/>
            <person name="Zhang H."/>
        </authorList>
    </citation>
    <scope>NUCLEOTIDE SEQUENCE</scope>
    <source>
        <strain evidence="1">G02</strain>
    </source>
</reference>
<gene>
    <name evidence="1" type="ORF">Sradi_4874300</name>
</gene>
<evidence type="ECO:0000313" key="1">
    <source>
        <dbReference type="EMBL" id="KAL0336624.1"/>
    </source>
</evidence>
<sequence>MVCRQTPRVSHLLFADDTLIFCQATIKATLRILEVLETFGLATAQEINFDKSLVVFSRNTAVSLWEGIQGTLQIRVEGRYDLCLGLLSVVGKSHYSVFQFIRDRVWNRISGWNEHNLTQTGKEVFIKAVAQAIPPYAMGCFRLPISLIKEIQSMIANFWWHNGEARNIHWINWEKLCTPKSHGSIGFRDFQAFNLAMLSKQLWRVISFPYSLLSEERFTYDHFHVARSLEHIVVDRS</sequence>
<comment type="caution">
    <text evidence="1">The sequence shown here is derived from an EMBL/GenBank/DDBJ whole genome shotgun (WGS) entry which is preliminary data.</text>
</comment>